<dbReference type="AlphaFoldDB" id="A0A177D8N2"/>
<dbReference type="GeneID" id="29111543"/>
<dbReference type="EMBL" id="KV441493">
    <property type="protein sequence ID" value="OAG15472.1"/>
    <property type="molecule type" value="Genomic_DNA"/>
</dbReference>
<keyword evidence="1" id="KW-0472">Membrane</keyword>
<evidence type="ECO:0000256" key="1">
    <source>
        <dbReference type="SAM" id="Phobius"/>
    </source>
</evidence>
<feature type="transmembrane region" description="Helical" evidence="1">
    <location>
        <begin position="129"/>
        <end position="147"/>
    </location>
</feature>
<name>A0A177D8N2_ALTAL</name>
<gene>
    <name evidence="2" type="ORF">CC77DRAFT_1024837</name>
</gene>
<organism evidence="2 3">
    <name type="scientific">Alternaria alternata</name>
    <name type="common">Alternaria rot fungus</name>
    <name type="synonym">Torula alternata</name>
    <dbReference type="NCBI Taxonomy" id="5599"/>
    <lineage>
        <taxon>Eukaryota</taxon>
        <taxon>Fungi</taxon>
        <taxon>Dikarya</taxon>
        <taxon>Ascomycota</taxon>
        <taxon>Pezizomycotina</taxon>
        <taxon>Dothideomycetes</taxon>
        <taxon>Pleosporomycetidae</taxon>
        <taxon>Pleosporales</taxon>
        <taxon>Pleosporineae</taxon>
        <taxon>Pleosporaceae</taxon>
        <taxon>Alternaria</taxon>
        <taxon>Alternaria sect. Alternaria</taxon>
        <taxon>Alternaria alternata complex</taxon>
    </lineage>
</organism>
<protein>
    <submittedName>
        <fullName evidence="2">Uncharacterized protein</fullName>
    </submittedName>
</protein>
<dbReference type="OMA" id="KPEWFGR"/>
<sequence length="162" mass="17789">MSPHTPSLQGADPSTSGNVIRGAFAFESAITVAAGSYFLFFPRHYLGRILGTAATQITTTAVQMTQQYGAANIFVGGAVSLYVSNNRAAVESRKMVYRYILGWELLFVPVVVCQALMMEGGIPKSSLLATAGQFVPFIAWRVFALFCKPEWFESYQERKKAE</sequence>
<keyword evidence="3" id="KW-1185">Reference proteome</keyword>
<dbReference type="Proteomes" id="UP000077248">
    <property type="component" value="Unassembled WGS sequence"/>
</dbReference>
<keyword evidence="1" id="KW-0812">Transmembrane</keyword>
<dbReference type="KEGG" id="aalt:CC77DRAFT_1024837"/>
<feature type="transmembrane region" description="Helical" evidence="1">
    <location>
        <begin position="20"/>
        <end position="40"/>
    </location>
</feature>
<evidence type="ECO:0000313" key="2">
    <source>
        <dbReference type="EMBL" id="OAG15472.1"/>
    </source>
</evidence>
<evidence type="ECO:0000313" key="3">
    <source>
        <dbReference type="Proteomes" id="UP000077248"/>
    </source>
</evidence>
<proteinExistence type="predicted"/>
<reference evidence="2 3" key="1">
    <citation type="submission" date="2016-05" db="EMBL/GenBank/DDBJ databases">
        <title>Comparative analysis of secretome profiles of manganese(II)-oxidizing ascomycete fungi.</title>
        <authorList>
            <consortium name="DOE Joint Genome Institute"/>
            <person name="Zeiner C.A."/>
            <person name="Purvine S.O."/>
            <person name="Zink E.M."/>
            <person name="Wu S."/>
            <person name="Pasa-Tolic L."/>
            <person name="Chaput D.L."/>
            <person name="Haridas S."/>
            <person name="Grigoriev I.V."/>
            <person name="Santelli C.M."/>
            <person name="Hansel C.M."/>
        </authorList>
    </citation>
    <scope>NUCLEOTIDE SEQUENCE [LARGE SCALE GENOMIC DNA]</scope>
    <source>
        <strain evidence="2 3">SRC1lrK2f</strain>
    </source>
</reference>
<dbReference type="VEuPathDB" id="FungiDB:CC77DRAFT_1024837"/>
<accession>A0A177D8N2</accession>
<dbReference type="RefSeq" id="XP_018380893.1">
    <property type="nucleotide sequence ID" value="XM_018525949.1"/>
</dbReference>
<keyword evidence="1" id="KW-1133">Transmembrane helix</keyword>
<feature type="transmembrane region" description="Helical" evidence="1">
    <location>
        <begin position="96"/>
        <end position="117"/>
    </location>
</feature>